<reference evidence="3" key="2">
    <citation type="submission" date="2019-02" db="EMBL/GenBank/DDBJ databases">
        <title>Opniocepnalus argus Var Kimnra genome.</title>
        <authorList>
            <person name="Zhou C."/>
            <person name="Xiao S."/>
        </authorList>
    </citation>
    <scope>NUCLEOTIDE SEQUENCE [LARGE SCALE GENOMIC DNA]</scope>
</reference>
<dbReference type="InterPro" id="IPR001304">
    <property type="entry name" value="C-type_lectin-like"/>
</dbReference>
<sequence length="149" mass="17334">MNQLINTVSSAGYNSEVWIGLYNQINWRWSDGYTGNGAGYRNWKTAANQPDFDSADQFFVSIGSDGQWWDDYSFVKHPFICYRETVRKQVVRLMMKLEDSSVDLNDPAVKADLLKQFQDRLKDNGLSDVTLKWREQPDGKVFHKNQKKN</sequence>
<dbReference type="AlphaFoldDB" id="A0A6G1Q4S1"/>
<name>A0A6G1Q4S1_CHAAH</name>
<feature type="domain" description="C-type lectin" evidence="1">
    <location>
        <begin position="1"/>
        <end position="82"/>
    </location>
</feature>
<dbReference type="Proteomes" id="UP000503349">
    <property type="component" value="Chromosome 13"/>
</dbReference>
<dbReference type="InterPro" id="IPR016187">
    <property type="entry name" value="CTDL_fold"/>
</dbReference>
<dbReference type="Gene3D" id="3.10.100.10">
    <property type="entry name" value="Mannose-Binding Protein A, subunit A"/>
    <property type="match status" value="1"/>
</dbReference>
<dbReference type="PROSITE" id="PS50041">
    <property type="entry name" value="C_TYPE_LECTIN_2"/>
    <property type="match status" value="1"/>
</dbReference>
<dbReference type="SUPFAM" id="SSF56436">
    <property type="entry name" value="C-type lectin-like"/>
    <property type="match status" value="1"/>
</dbReference>
<dbReference type="Pfam" id="PF00059">
    <property type="entry name" value="Lectin_C"/>
    <property type="match status" value="1"/>
</dbReference>
<accession>A0A6G1Q4S1</accession>
<evidence type="ECO:0000313" key="3">
    <source>
        <dbReference type="Proteomes" id="UP000503349"/>
    </source>
</evidence>
<proteinExistence type="predicted"/>
<evidence type="ECO:0000313" key="2">
    <source>
        <dbReference type="EMBL" id="KAF3697535.1"/>
    </source>
</evidence>
<gene>
    <name evidence="2" type="ORF">EXN66_Car013215</name>
</gene>
<reference evidence="2 3" key="1">
    <citation type="submission" date="2019-02" db="EMBL/GenBank/DDBJ databases">
        <title>Opniocepnalus argus genome.</title>
        <authorList>
            <person name="Zhou C."/>
            <person name="Xiao S."/>
        </authorList>
    </citation>
    <scope>NUCLEOTIDE SEQUENCE [LARGE SCALE GENOMIC DNA]</scope>
    <source>
        <strain evidence="2">OARG1902GOOAL</strain>
        <tissue evidence="2">Muscle</tissue>
    </source>
</reference>
<dbReference type="EMBL" id="CM015724">
    <property type="protein sequence ID" value="KAF3697535.1"/>
    <property type="molecule type" value="Genomic_DNA"/>
</dbReference>
<protein>
    <recommendedName>
        <fullName evidence="1">C-type lectin domain-containing protein</fullName>
    </recommendedName>
</protein>
<dbReference type="InterPro" id="IPR016186">
    <property type="entry name" value="C-type_lectin-like/link_sf"/>
</dbReference>
<evidence type="ECO:0000259" key="1">
    <source>
        <dbReference type="PROSITE" id="PS50041"/>
    </source>
</evidence>
<keyword evidence="3" id="KW-1185">Reference proteome</keyword>
<organism evidence="2 3">
    <name type="scientific">Channa argus</name>
    <name type="common">Northern snakehead</name>
    <name type="synonym">Ophicephalus argus</name>
    <dbReference type="NCBI Taxonomy" id="215402"/>
    <lineage>
        <taxon>Eukaryota</taxon>
        <taxon>Metazoa</taxon>
        <taxon>Chordata</taxon>
        <taxon>Craniata</taxon>
        <taxon>Vertebrata</taxon>
        <taxon>Euteleostomi</taxon>
        <taxon>Actinopterygii</taxon>
        <taxon>Neopterygii</taxon>
        <taxon>Teleostei</taxon>
        <taxon>Neoteleostei</taxon>
        <taxon>Acanthomorphata</taxon>
        <taxon>Anabantaria</taxon>
        <taxon>Anabantiformes</taxon>
        <taxon>Channoidei</taxon>
        <taxon>Channidae</taxon>
        <taxon>Channa</taxon>
    </lineage>
</organism>